<evidence type="ECO:0000313" key="1">
    <source>
        <dbReference type="EMBL" id="KAK5605954.1"/>
    </source>
</evidence>
<protein>
    <submittedName>
        <fullName evidence="1">Uncharacterized protein</fullName>
    </submittedName>
</protein>
<dbReference type="Proteomes" id="UP001311232">
    <property type="component" value="Unassembled WGS sequence"/>
</dbReference>
<proteinExistence type="predicted"/>
<dbReference type="AlphaFoldDB" id="A0AAV9R842"/>
<sequence length="194" mass="21274">MSSHLTQEYFVLQRFLVLSETKVEQGDFNGGLCMTVESLSYLYGLSRICILTTVLFPVKAGLHQGCFLSQILFLVFIDGMSSELNRRLPGGYPGWPQWLRVALASLLGPPQEGSSTHTYPTPNSGTSPGWLLPDPDSPETIQPNLSTLHLTADASPALQALIEVTKKSSDLPLSPYSLLLQSESLSSWRISYSL</sequence>
<reference evidence="1 2" key="1">
    <citation type="submission" date="2021-06" db="EMBL/GenBank/DDBJ databases">
        <authorList>
            <person name="Palmer J.M."/>
        </authorList>
    </citation>
    <scope>NUCLEOTIDE SEQUENCE [LARGE SCALE GENOMIC DNA]</scope>
    <source>
        <strain evidence="1 2">MEX-2019</strain>
        <tissue evidence="1">Muscle</tissue>
    </source>
</reference>
<gene>
    <name evidence="1" type="ORF">CRENBAI_002868</name>
</gene>
<comment type="caution">
    <text evidence="1">The sequence shown here is derived from an EMBL/GenBank/DDBJ whole genome shotgun (WGS) entry which is preliminary data.</text>
</comment>
<keyword evidence="2" id="KW-1185">Reference proteome</keyword>
<name>A0AAV9R842_9TELE</name>
<accession>A0AAV9R842</accession>
<dbReference type="EMBL" id="JAHHUM010002129">
    <property type="protein sequence ID" value="KAK5605954.1"/>
    <property type="molecule type" value="Genomic_DNA"/>
</dbReference>
<organism evidence="1 2">
    <name type="scientific">Crenichthys baileyi</name>
    <name type="common">White River springfish</name>
    <dbReference type="NCBI Taxonomy" id="28760"/>
    <lineage>
        <taxon>Eukaryota</taxon>
        <taxon>Metazoa</taxon>
        <taxon>Chordata</taxon>
        <taxon>Craniata</taxon>
        <taxon>Vertebrata</taxon>
        <taxon>Euteleostomi</taxon>
        <taxon>Actinopterygii</taxon>
        <taxon>Neopterygii</taxon>
        <taxon>Teleostei</taxon>
        <taxon>Neoteleostei</taxon>
        <taxon>Acanthomorphata</taxon>
        <taxon>Ovalentaria</taxon>
        <taxon>Atherinomorphae</taxon>
        <taxon>Cyprinodontiformes</taxon>
        <taxon>Goodeidae</taxon>
        <taxon>Crenichthys</taxon>
    </lineage>
</organism>
<evidence type="ECO:0000313" key="2">
    <source>
        <dbReference type="Proteomes" id="UP001311232"/>
    </source>
</evidence>